<dbReference type="KEGG" id="lgi:LOTGIDRAFT_57277"/>
<dbReference type="OMA" id="YTAWINS"/>
<accession>V4AJI7</accession>
<dbReference type="EMBL" id="KB201890">
    <property type="protein sequence ID" value="ESO93736.1"/>
    <property type="molecule type" value="Genomic_DNA"/>
</dbReference>
<dbReference type="CTD" id="20251391"/>
<organism evidence="2 3">
    <name type="scientific">Lottia gigantea</name>
    <name type="common">Giant owl limpet</name>
    <dbReference type="NCBI Taxonomy" id="225164"/>
    <lineage>
        <taxon>Eukaryota</taxon>
        <taxon>Metazoa</taxon>
        <taxon>Spiralia</taxon>
        <taxon>Lophotrochozoa</taxon>
        <taxon>Mollusca</taxon>
        <taxon>Gastropoda</taxon>
        <taxon>Patellogastropoda</taxon>
        <taxon>Lottioidea</taxon>
        <taxon>Lottiidae</taxon>
        <taxon>Lottia</taxon>
    </lineage>
</organism>
<evidence type="ECO:0000313" key="2">
    <source>
        <dbReference type="EMBL" id="ESO93736.1"/>
    </source>
</evidence>
<keyword evidence="3" id="KW-1185">Reference proteome</keyword>
<dbReference type="SUPFAM" id="SSF47576">
    <property type="entry name" value="Calponin-homology domain, CH-domain"/>
    <property type="match status" value="1"/>
</dbReference>
<sequence>QQLDAYKAWVNSQLRKRPDSTPINDLRTDLRDGQILATLIEIVGNEKLCNISTNPDTREDMIHNIDTVLQFVEKNKIRVHEMTAQDIIDGNLKCIMRLILALAAHYKPSS</sequence>
<dbReference type="InterPro" id="IPR036872">
    <property type="entry name" value="CH_dom_sf"/>
</dbReference>
<feature type="non-terminal residue" evidence="2">
    <location>
        <position position="110"/>
    </location>
</feature>
<gene>
    <name evidence="2" type="ORF">LOTGIDRAFT_57277</name>
</gene>
<dbReference type="RefSeq" id="XP_009055260.1">
    <property type="nucleotide sequence ID" value="XM_009057012.1"/>
</dbReference>
<dbReference type="OrthoDB" id="30551at2759"/>
<dbReference type="PROSITE" id="PS50021">
    <property type="entry name" value="CH"/>
    <property type="match status" value="1"/>
</dbReference>
<reference evidence="2 3" key="1">
    <citation type="journal article" date="2013" name="Nature">
        <title>Insights into bilaterian evolution from three spiralian genomes.</title>
        <authorList>
            <person name="Simakov O."/>
            <person name="Marletaz F."/>
            <person name="Cho S.J."/>
            <person name="Edsinger-Gonzales E."/>
            <person name="Havlak P."/>
            <person name="Hellsten U."/>
            <person name="Kuo D.H."/>
            <person name="Larsson T."/>
            <person name="Lv J."/>
            <person name="Arendt D."/>
            <person name="Savage R."/>
            <person name="Osoegawa K."/>
            <person name="de Jong P."/>
            <person name="Grimwood J."/>
            <person name="Chapman J.A."/>
            <person name="Shapiro H."/>
            <person name="Aerts A."/>
            <person name="Otillar R.P."/>
            <person name="Terry A.Y."/>
            <person name="Boore J.L."/>
            <person name="Grigoriev I.V."/>
            <person name="Lindberg D.R."/>
            <person name="Seaver E.C."/>
            <person name="Weisblat D.A."/>
            <person name="Putnam N.H."/>
            <person name="Rokhsar D.S."/>
        </authorList>
    </citation>
    <scope>NUCLEOTIDE SEQUENCE [LARGE SCALE GENOMIC DNA]</scope>
</reference>
<evidence type="ECO:0000259" key="1">
    <source>
        <dbReference type="PROSITE" id="PS50021"/>
    </source>
</evidence>
<name>V4AJI7_LOTGI</name>
<dbReference type="Gene3D" id="1.10.418.10">
    <property type="entry name" value="Calponin-like domain"/>
    <property type="match status" value="1"/>
</dbReference>
<dbReference type="Pfam" id="PF00307">
    <property type="entry name" value="CH"/>
    <property type="match status" value="1"/>
</dbReference>
<dbReference type="PANTHER" id="PTHR11915">
    <property type="entry name" value="SPECTRIN/FILAMIN RELATED CYTOSKELETAL PROTEIN"/>
    <property type="match status" value="1"/>
</dbReference>
<dbReference type="AlphaFoldDB" id="V4AJI7"/>
<dbReference type="STRING" id="225164.V4AJI7"/>
<dbReference type="InterPro" id="IPR001715">
    <property type="entry name" value="CH_dom"/>
</dbReference>
<dbReference type="CDD" id="cd21213">
    <property type="entry name" value="CH_DIXDC1"/>
    <property type="match status" value="1"/>
</dbReference>
<feature type="domain" description="Calponin-homology (CH)" evidence="1">
    <location>
        <begin position="1"/>
        <end position="107"/>
    </location>
</feature>
<proteinExistence type="predicted"/>
<evidence type="ECO:0000313" key="3">
    <source>
        <dbReference type="Proteomes" id="UP000030746"/>
    </source>
</evidence>
<dbReference type="Proteomes" id="UP000030746">
    <property type="component" value="Unassembled WGS sequence"/>
</dbReference>
<dbReference type="GeneID" id="20251391"/>
<dbReference type="HOGENOM" id="CLU_2177352_0_0_1"/>
<dbReference type="SMART" id="SM00033">
    <property type="entry name" value="CH"/>
    <property type="match status" value="1"/>
</dbReference>
<protein>
    <recommendedName>
        <fullName evidence="1">Calponin-homology (CH) domain-containing protein</fullName>
    </recommendedName>
</protein>
<feature type="non-terminal residue" evidence="2">
    <location>
        <position position="1"/>
    </location>
</feature>